<dbReference type="PANTHER" id="PTHR43157">
    <property type="entry name" value="PHOSPHATIDYLINOSITOL-GLYCAN BIOSYNTHESIS CLASS F PROTEIN-RELATED"/>
    <property type="match status" value="1"/>
</dbReference>
<dbReference type="OrthoDB" id="542013at2759"/>
<dbReference type="PRINTS" id="PR00081">
    <property type="entry name" value="GDHRDH"/>
</dbReference>
<evidence type="ECO:0000313" key="2">
    <source>
        <dbReference type="EMBL" id="KAF2663560.1"/>
    </source>
</evidence>
<protein>
    <submittedName>
        <fullName evidence="2">NAD(P)-binding protein</fullName>
    </submittedName>
</protein>
<dbReference type="SUPFAM" id="SSF51735">
    <property type="entry name" value="NAD(P)-binding Rossmann-fold domains"/>
    <property type="match status" value="1"/>
</dbReference>
<proteinExistence type="predicted"/>
<name>A0A6A6TUY3_9PEZI</name>
<dbReference type="InterPro" id="IPR002347">
    <property type="entry name" value="SDR_fam"/>
</dbReference>
<sequence length="331" mass="36285">MAAAFGKLFYRQLTVKAPDSFPQVPGKTYIITGANSGLGLEAARTLSRLNAAKLILGVRTISKGEEAKQSILASTKRDASTIEVWPLDLNSYSSVIEFAQRCETLDRIDGVLENAGVDLKKFEKSADSGDELTIKTNVLSTVLLGILLLPKLRDVSLRYGIVPILSMVSSQVHAMVKFPEAKDPNIFDTLNDEKKTKMSERYFLSKLVLMFAFREMSDKMTASGKKGKVIFNNVAPGLCYSGLHRNNPDIEAGPQALMMKTIARSTVDGSAFVLPALFVGEDGHGKYINDGKAEEPSSYVRSKCGQEAQKKVWKEIMQKLEAVSPGVERLI</sequence>
<dbReference type="AlphaFoldDB" id="A0A6A6TUY3"/>
<keyword evidence="1" id="KW-0560">Oxidoreductase</keyword>
<keyword evidence="3" id="KW-1185">Reference proteome</keyword>
<dbReference type="Gene3D" id="3.40.50.720">
    <property type="entry name" value="NAD(P)-binding Rossmann-like Domain"/>
    <property type="match status" value="1"/>
</dbReference>
<dbReference type="Proteomes" id="UP000799302">
    <property type="component" value="Unassembled WGS sequence"/>
</dbReference>
<reference evidence="2" key="1">
    <citation type="journal article" date="2020" name="Stud. Mycol.">
        <title>101 Dothideomycetes genomes: a test case for predicting lifestyles and emergence of pathogens.</title>
        <authorList>
            <person name="Haridas S."/>
            <person name="Albert R."/>
            <person name="Binder M."/>
            <person name="Bloem J."/>
            <person name="Labutti K."/>
            <person name="Salamov A."/>
            <person name="Andreopoulos B."/>
            <person name="Baker S."/>
            <person name="Barry K."/>
            <person name="Bills G."/>
            <person name="Bluhm B."/>
            <person name="Cannon C."/>
            <person name="Castanera R."/>
            <person name="Culley D."/>
            <person name="Daum C."/>
            <person name="Ezra D."/>
            <person name="Gonzalez J."/>
            <person name="Henrissat B."/>
            <person name="Kuo A."/>
            <person name="Liang C."/>
            <person name="Lipzen A."/>
            <person name="Lutzoni F."/>
            <person name="Magnuson J."/>
            <person name="Mondo S."/>
            <person name="Nolan M."/>
            <person name="Ohm R."/>
            <person name="Pangilinan J."/>
            <person name="Park H.-J."/>
            <person name="Ramirez L."/>
            <person name="Alfaro M."/>
            <person name="Sun H."/>
            <person name="Tritt A."/>
            <person name="Yoshinaga Y."/>
            <person name="Zwiers L.-H."/>
            <person name="Turgeon B."/>
            <person name="Goodwin S."/>
            <person name="Spatafora J."/>
            <person name="Crous P."/>
            <person name="Grigoriev I."/>
        </authorList>
    </citation>
    <scope>NUCLEOTIDE SEQUENCE</scope>
    <source>
        <strain evidence="2">CBS 115976</strain>
    </source>
</reference>
<dbReference type="Pfam" id="PF00106">
    <property type="entry name" value="adh_short"/>
    <property type="match status" value="1"/>
</dbReference>
<evidence type="ECO:0000313" key="3">
    <source>
        <dbReference type="Proteomes" id="UP000799302"/>
    </source>
</evidence>
<accession>A0A6A6TUY3</accession>
<evidence type="ECO:0000256" key="1">
    <source>
        <dbReference type="ARBA" id="ARBA00023002"/>
    </source>
</evidence>
<gene>
    <name evidence="2" type="ORF">BT63DRAFT_448878</name>
</gene>
<dbReference type="EMBL" id="MU004245">
    <property type="protein sequence ID" value="KAF2663560.1"/>
    <property type="molecule type" value="Genomic_DNA"/>
</dbReference>
<dbReference type="GO" id="GO:0016491">
    <property type="term" value="F:oxidoreductase activity"/>
    <property type="evidence" value="ECO:0007669"/>
    <property type="project" value="UniProtKB-KW"/>
</dbReference>
<organism evidence="2 3">
    <name type="scientific">Microthyrium microscopicum</name>
    <dbReference type="NCBI Taxonomy" id="703497"/>
    <lineage>
        <taxon>Eukaryota</taxon>
        <taxon>Fungi</taxon>
        <taxon>Dikarya</taxon>
        <taxon>Ascomycota</taxon>
        <taxon>Pezizomycotina</taxon>
        <taxon>Dothideomycetes</taxon>
        <taxon>Dothideomycetes incertae sedis</taxon>
        <taxon>Microthyriales</taxon>
        <taxon>Microthyriaceae</taxon>
        <taxon>Microthyrium</taxon>
    </lineage>
</organism>
<dbReference type="PANTHER" id="PTHR43157:SF31">
    <property type="entry name" value="PHOSPHATIDYLINOSITOL-GLYCAN BIOSYNTHESIS CLASS F PROTEIN"/>
    <property type="match status" value="1"/>
</dbReference>
<dbReference type="InterPro" id="IPR036291">
    <property type="entry name" value="NAD(P)-bd_dom_sf"/>
</dbReference>